<dbReference type="Pfam" id="PF00078">
    <property type="entry name" value="RVT_1"/>
    <property type="match status" value="1"/>
</dbReference>
<gene>
    <name evidence="3" type="ORF">Tci_028005</name>
</gene>
<dbReference type="AlphaFoldDB" id="A0A6L2L584"/>
<dbReference type="InterPro" id="IPR000477">
    <property type="entry name" value="RT_dom"/>
</dbReference>
<dbReference type="EMBL" id="BKCJ010003592">
    <property type="protein sequence ID" value="GEU56027.1"/>
    <property type="molecule type" value="Genomic_DNA"/>
</dbReference>
<dbReference type="InterPro" id="IPR053134">
    <property type="entry name" value="RNA-dir_DNA_polymerase"/>
</dbReference>
<evidence type="ECO:0000256" key="1">
    <source>
        <dbReference type="SAM" id="MobiDB-lite"/>
    </source>
</evidence>
<dbReference type="SUPFAM" id="SSF56672">
    <property type="entry name" value="DNA/RNA polymerases"/>
    <property type="match status" value="1"/>
</dbReference>
<dbReference type="InterPro" id="IPR043128">
    <property type="entry name" value="Rev_trsase/Diguanyl_cyclase"/>
</dbReference>
<proteinExistence type="predicted"/>
<protein>
    <submittedName>
        <fullName evidence="3">Putative reverse transcriptase domain-containing protein</fullName>
    </submittedName>
</protein>
<accession>A0A6L2L584</accession>
<dbReference type="PANTHER" id="PTHR24559:SF427">
    <property type="entry name" value="RNA-DIRECTED DNA POLYMERASE"/>
    <property type="match status" value="1"/>
</dbReference>
<organism evidence="3">
    <name type="scientific">Tanacetum cinerariifolium</name>
    <name type="common">Dalmatian daisy</name>
    <name type="synonym">Chrysanthemum cinerariifolium</name>
    <dbReference type="NCBI Taxonomy" id="118510"/>
    <lineage>
        <taxon>Eukaryota</taxon>
        <taxon>Viridiplantae</taxon>
        <taxon>Streptophyta</taxon>
        <taxon>Embryophyta</taxon>
        <taxon>Tracheophyta</taxon>
        <taxon>Spermatophyta</taxon>
        <taxon>Magnoliopsida</taxon>
        <taxon>eudicotyledons</taxon>
        <taxon>Gunneridae</taxon>
        <taxon>Pentapetalae</taxon>
        <taxon>asterids</taxon>
        <taxon>campanulids</taxon>
        <taxon>Asterales</taxon>
        <taxon>Asteraceae</taxon>
        <taxon>Asteroideae</taxon>
        <taxon>Anthemideae</taxon>
        <taxon>Anthemidinae</taxon>
        <taxon>Tanacetum</taxon>
    </lineage>
</organism>
<keyword evidence="3" id="KW-0548">Nucleotidyltransferase</keyword>
<evidence type="ECO:0000313" key="3">
    <source>
        <dbReference type="EMBL" id="GEU56027.1"/>
    </source>
</evidence>
<sequence length="554" mass="63465">MVTPFGLTNAPAVFMDLMNRVCKPYLDKIVIIFIVGILIYSKSKEEHEVHLRLVWELLKKEKLYAKFSNCEFWLQEVHFLGHVVNQNGIHVDPKGDEYASRGGLSYLVTMSVRFATIQNEAFKQENILAERLHGLDQQMKMKKDESLYFMDRMWVPLVGGARTIIMDEAHKTRSPVLWAEIGESSLIGPELVQETTDKVVLIKEKLKAARDHQKSYADNRQNGVNILKSIDEEPFQMGMIRERLAEVEEGALHLVQNELEYILTFHLKIKRGFELTKEDRESQLYDDFERFCQNKGEAIHDYYVRFVTAVKLNRGLKESNYDQLYAYLKQHEGRQDRGQGNNARGTGVVGNEGAQSRVRNVNLGQARQINYYNCNDKMLLMQAQENRFALDEEQLLFIADGQDNVVDKDVDEPPVQDLALNVDIVFQADECDAFDSDVDEAPTAQTMFMANLSFADPVYDAVCELHEVHEMHENVKPNCVVDLDVEYASDNNMILYDQYVKENAEPVVQNNVSSVPNDTSMMIINEMHEQTVQCVSMKVHTKVVDVSLTAELAT</sequence>
<feature type="region of interest" description="Disordered" evidence="1">
    <location>
        <begin position="332"/>
        <end position="351"/>
    </location>
</feature>
<keyword evidence="3" id="KW-0695">RNA-directed DNA polymerase</keyword>
<reference evidence="3" key="1">
    <citation type="journal article" date="2019" name="Sci. Rep.">
        <title>Draft genome of Tanacetum cinerariifolium, the natural source of mosquito coil.</title>
        <authorList>
            <person name="Yamashiro T."/>
            <person name="Shiraishi A."/>
            <person name="Satake H."/>
            <person name="Nakayama K."/>
        </authorList>
    </citation>
    <scope>NUCLEOTIDE SEQUENCE</scope>
</reference>
<keyword evidence="3" id="KW-0808">Transferase</keyword>
<name>A0A6L2L584_TANCI</name>
<feature type="domain" description="Reverse transcriptase" evidence="2">
    <location>
        <begin position="2"/>
        <end position="83"/>
    </location>
</feature>
<evidence type="ECO:0000259" key="2">
    <source>
        <dbReference type="Pfam" id="PF00078"/>
    </source>
</evidence>
<dbReference type="PANTHER" id="PTHR24559">
    <property type="entry name" value="TRANSPOSON TY3-I GAG-POL POLYPROTEIN"/>
    <property type="match status" value="1"/>
</dbReference>
<dbReference type="Gene3D" id="3.30.70.270">
    <property type="match status" value="1"/>
</dbReference>
<dbReference type="CDD" id="cd01647">
    <property type="entry name" value="RT_LTR"/>
    <property type="match status" value="1"/>
</dbReference>
<dbReference type="InterPro" id="IPR043502">
    <property type="entry name" value="DNA/RNA_pol_sf"/>
</dbReference>
<dbReference type="GO" id="GO:0003964">
    <property type="term" value="F:RNA-directed DNA polymerase activity"/>
    <property type="evidence" value="ECO:0007669"/>
    <property type="project" value="UniProtKB-KW"/>
</dbReference>
<comment type="caution">
    <text evidence="3">The sequence shown here is derived from an EMBL/GenBank/DDBJ whole genome shotgun (WGS) entry which is preliminary data.</text>
</comment>